<reference evidence="3" key="1">
    <citation type="submission" date="2016-10" db="EMBL/GenBank/DDBJ databases">
        <authorList>
            <person name="Varghese N."/>
            <person name="Submissions S."/>
        </authorList>
    </citation>
    <scope>NUCLEOTIDE SEQUENCE [LARGE SCALE GENOMIC DNA]</scope>
    <source>
        <strain evidence="3">ATCC 25963</strain>
    </source>
</reference>
<keyword evidence="1" id="KW-1133">Transmembrane helix</keyword>
<evidence type="ECO:0000313" key="3">
    <source>
        <dbReference type="Proteomes" id="UP000199400"/>
    </source>
</evidence>
<keyword evidence="1" id="KW-0472">Membrane</keyword>
<sequence length="51" mass="5504">MTTRDWTITGAGGESLLQALTALPGSVLTSFFLTLAERRARARSPADVLRQ</sequence>
<name>A0A1I1VUZ5_9BACT</name>
<protein>
    <submittedName>
        <fullName evidence="2">Uncharacterized protein</fullName>
    </submittedName>
</protein>
<keyword evidence="1" id="KW-0812">Transmembrane</keyword>
<gene>
    <name evidence="2" type="ORF">SAMN02745121_01983</name>
</gene>
<dbReference type="Proteomes" id="UP000199400">
    <property type="component" value="Unassembled WGS sequence"/>
</dbReference>
<evidence type="ECO:0000313" key="2">
    <source>
        <dbReference type="EMBL" id="SFD86731.1"/>
    </source>
</evidence>
<feature type="transmembrane region" description="Helical" evidence="1">
    <location>
        <begin position="16"/>
        <end position="36"/>
    </location>
</feature>
<dbReference type="STRING" id="54.SAMN02745121_01983"/>
<dbReference type="AlphaFoldDB" id="A0A1I1VUZ5"/>
<accession>A0A1I1VUZ5</accession>
<keyword evidence="3" id="KW-1185">Reference proteome</keyword>
<evidence type="ECO:0000256" key="1">
    <source>
        <dbReference type="SAM" id="Phobius"/>
    </source>
</evidence>
<dbReference type="EMBL" id="FOMX01000005">
    <property type="protein sequence ID" value="SFD86731.1"/>
    <property type="molecule type" value="Genomic_DNA"/>
</dbReference>
<dbReference type="RefSeq" id="WP_170136098.1">
    <property type="nucleotide sequence ID" value="NZ_FOMX01000005.1"/>
</dbReference>
<proteinExistence type="predicted"/>
<organism evidence="2 3">
    <name type="scientific">Nannocystis exedens</name>
    <dbReference type="NCBI Taxonomy" id="54"/>
    <lineage>
        <taxon>Bacteria</taxon>
        <taxon>Pseudomonadati</taxon>
        <taxon>Myxococcota</taxon>
        <taxon>Polyangia</taxon>
        <taxon>Nannocystales</taxon>
        <taxon>Nannocystaceae</taxon>
        <taxon>Nannocystis</taxon>
    </lineage>
</organism>